<dbReference type="AlphaFoldDB" id="A0A7R9LBM9"/>
<dbReference type="Pfam" id="PF21674">
    <property type="entry name" value="CCDC22_N"/>
    <property type="match status" value="1"/>
</dbReference>
<dbReference type="GO" id="GO:0097602">
    <property type="term" value="F:cullin family protein binding"/>
    <property type="evidence" value="ECO:0007669"/>
    <property type="project" value="TreeGrafter"/>
</dbReference>
<evidence type="ECO:0000256" key="1">
    <source>
        <dbReference type="ARBA" id="ARBA00006438"/>
    </source>
</evidence>
<dbReference type="InterPro" id="IPR048349">
    <property type="entry name" value="CCDC22_N"/>
</dbReference>
<keyword evidence="3" id="KW-0175">Coiled coil</keyword>
<keyword evidence="7" id="KW-1185">Reference proteome</keyword>
<sequence length="559" mass="64539">MEEVDKIVIQQLCEIGCEIDDEITGIKDLEVHQIISCVCHCIHLIDPNNSNELGVKQINESMNMSIKYKMATHLANVCKRELGYKADIGYQTFLYGNESDIRKLFLFLLEKLPKEDEENRISSLRTTGLTTSDIRSRLKKAQISTIWLPYMTDEASSDSGSDGNVWAIDTTITKSVNFKPILVNKVAPNRRKYYDKCLKLPNSVPSIMEWNCLYLDSEANDNQLFVKSKKVSIESCLNQNFRPVGDLPHESVNALRSENTESLVDKNEIQTSDELNKEEKYKVIIEGLENELKSLEKEVLKYKKFENKANECENELKEETKRLRELETNDKSSKELVSQMNDVKQDIELLSQEWLKIEGLLSNQLKQLMVESNAKNERHSALQRKLKDLKKSINSKAKEIKVKENLVKELTEKMPQQWPPSRSSYTKRILEIVANVKKQNEETKKVLLETRSLQKEINHLSGKLSRTFTVADEEIFKDAKQNEWNRKCYKLLASMHEHCDQLLESVSAIGLILREIRQLEESVETERSRKTASNLSRILADLQQIKLENKQLAKQLDPS</sequence>
<feature type="domain" description="CCDC22 coiled-coil" evidence="4">
    <location>
        <begin position="270"/>
        <end position="528"/>
    </location>
</feature>
<comment type="similarity">
    <text evidence="1">Belongs to the CCDC22 family.</text>
</comment>
<dbReference type="PANTHER" id="PTHR15668:SF4">
    <property type="entry name" value="COILED-COIL DOMAIN-CONTAINING PROTEIN 22"/>
    <property type="match status" value="1"/>
</dbReference>
<evidence type="ECO:0000259" key="4">
    <source>
        <dbReference type="Pfam" id="PF05667"/>
    </source>
</evidence>
<name>A0A7R9LBM9_9ACAR</name>
<accession>A0A7R9LBM9</accession>
<evidence type="ECO:0000313" key="6">
    <source>
        <dbReference type="EMBL" id="CAD7638573.1"/>
    </source>
</evidence>
<evidence type="ECO:0000256" key="3">
    <source>
        <dbReference type="SAM" id="Coils"/>
    </source>
</evidence>
<reference evidence="6" key="1">
    <citation type="submission" date="2020-11" db="EMBL/GenBank/DDBJ databases">
        <authorList>
            <person name="Tran Van P."/>
        </authorList>
    </citation>
    <scope>NUCLEOTIDE SEQUENCE</scope>
</reference>
<protein>
    <recommendedName>
        <fullName evidence="2">Coiled-coil domain-containing protein 22 homolog</fullName>
    </recommendedName>
</protein>
<dbReference type="PANTHER" id="PTHR15668">
    <property type="entry name" value="JM1 PROTEIN"/>
    <property type="match status" value="1"/>
</dbReference>
<feature type="coiled-coil region" evidence="3">
    <location>
        <begin position="278"/>
        <end position="413"/>
    </location>
</feature>
<dbReference type="EMBL" id="OC915089">
    <property type="protein sequence ID" value="CAD7638573.1"/>
    <property type="molecule type" value="Genomic_DNA"/>
</dbReference>
<evidence type="ECO:0000313" key="7">
    <source>
        <dbReference type="Proteomes" id="UP000728032"/>
    </source>
</evidence>
<dbReference type="EMBL" id="CAJPVJ010000264">
    <property type="protein sequence ID" value="CAG2161872.1"/>
    <property type="molecule type" value="Genomic_DNA"/>
</dbReference>
<dbReference type="OrthoDB" id="10266736at2759"/>
<dbReference type="InterPro" id="IPR048348">
    <property type="entry name" value="CCDC22_CC"/>
</dbReference>
<dbReference type="Proteomes" id="UP000728032">
    <property type="component" value="Unassembled WGS sequence"/>
</dbReference>
<gene>
    <name evidence="6" type="ORF">ONB1V03_LOCUS1473</name>
</gene>
<evidence type="ECO:0000259" key="5">
    <source>
        <dbReference type="Pfam" id="PF21674"/>
    </source>
</evidence>
<organism evidence="6">
    <name type="scientific">Oppiella nova</name>
    <dbReference type="NCBI Taxonomy" id="334625"/>
    <lineage>
        <taxon>Eukaryota</taxon>
        <taxon>Metazoa</taxon>
        <taxon>Ecdysozoa</taxon>
        <taxon>Arthropoda</taxon>
        <taxon>Chelicerata</taxon>
        <taxon>Arachnida</taxon>
        <taxon>Acari</taxon>
        <taxon>Acariformes</taxon>
        <taxon>Sarcoptiformes</taxon>
        <taxon>Oribatida</taxon>
        <taxon>Brachypylina</taxon>
        <taxon>Oppioidea</taxon>
        <taxon>Oppiidae</taxon>
        <taxon>Oppiella</taxon>
    </lineage>
</organism>
<dbReference type="InterPro" id="IPR008530">
    <property type="entry name" value="CCDC22"/>
</dbReference>
<dbReference type="Pfam" id="PF05667">
    <property type="entry name" value="CCDC22_CC"/>
    <property type="match status" value="1"/>
</dbReference>
<proteinExistence type="inferred from homology"/>
<dbReference type="GO" id="GO:2000060">
    <property type="term" value="P:positive regulation of ubiquitin-dependent protein catabolic process"/>
    <property type="evidence" value="ECO:0007669"/>
    <property type="project" value="TreeGrafter"/>
</dbReference>
<evidence type="ECO:0000256" key="2">
    <source>
        <dbReference type="ARBA" id="ARBA00017553"/>
    </source>
</evidence>
<feature type="domain" description="CCDC22 N-terminal" evidence="5">
    <location>
        <begin position="1"/>
        <end position="113"/>
    </location>
</feature>